<gene>
    <name evidence="1" type="ORF">GCU85_03455</name>
</gene>
<name>A0A6N7F1Q9_9GAMM</name>
<sequence>MPPYYRLITALLPPYYRLITASLPPAHAKKHRNPSKKAALSGTALSGVASHGIKNQYTAL</sequence>
<dbReference type="AlphaFoldDB" id="A0A6N7F1Q9"/>
<reference evidence="1 2" key="1">
    <citation type="submission" date="2019-10" db="EMBL/GenBank/DDBJ databases">
        <title>Cardiobacteriales fam. a chemoheterotrophic member of the order Cardiobacteriales, and proposal of Cardiobacteriales fam. nov.</title>
        <authorList>
            <person name="Wang C."/>
        </authorList>
    </citation>
    <scope>NUCLEOTIDE SEQUENCE [LARGE SCALE GENOMIC DNA]</scope>
    <source>
        <strain evidence="1 2">ML27</strain>
    </source>
</reference>
<keyword evidence="2" id="KW-1185">Reference proteome</keyword>
<comment type="caution">
    <text evidence="1">The sequence shown here is derived from an EMBL/GenBank/DDBJ whole genome shotgun (WGS) entry which is preliminary data.</text>
</comment>
<dbReference type="RefSeq" id="WP_152809407.1">
    <property type="nucleotide sequence ID" value="NZ_WHNW01000003.1"/>
</dbReference>
<dbReference type="Proteomes" id="UP000471298">
    <property type="component" value="Unassembled WGS sequence"/>
</dbReference>
<accession>A0A6N7F1Q9</accession>
<dbReference type="InParanoid" id="A0A6N7F1Q9"/>
<organism evidence="1 2">
    <name type="scientific">Ostreibacterium oceani</name>
    <dbReference type="NCBI Taxonomy" id="2654998"/>
    <lineage>
        <taxon>Bacteria</taxon>
        <taxon>Pseudomonadati</taxon>
        <taxon>Pseudomonadota</taxon>
        <taxon>Gammaproteobacteria</taxon>
        <taxon>Cardiobacteriales</taxon>
        <taxon>Ostreibacteriaceae</taxon>
        <taxon>Ostreibacterium</taxon>
    </lineage>
</organism>
<evidence type="ECO:0000313" key="2">
    <source>
        <dbReference type="Proteomes" id="UP000471298"/>
    </source>
</evidence>
<protein>
    <submittedName>
        <fullName evidence="1">Uncharacterized protein</fullName>
    </submittedName>
</protein>
<proteinExistence type="predicted"/>
<evidence type="ECO:0000313" key="1">
    <source>
        <dbReference type="EMBL" id="MPV85796.1"/>
    </source>
</evidence>
<dbReference type="EMBL" id="WHNW01000003">
    <property type="protein sequence ID" value="MPV85796.1"/>
    <property type="molecule type" value="Genomic_DNA"/>
</dbReference>